<evidence type="ECO:0000259" key="12">
    <source>
        <dbReference type="Pfam" id="PF06333"/>
    </source>
</evidence>
<dbReference type="Proteomes" id="UP000759537">
    <property type="component" value="Unassembled WGS sequence"/>
</dbReference>
<comment type="caution">
    <text evidence="14">The sequence shown here is derived from an EMBL/GenBank/DDBJ whole genome shotgun (WGS) entry which is preliminary data.</text>
</comment>
<evidence type="ECO:0000256" key="2">
    <source>
        <dbReference type="ARBA" id="ARBA00009354"/>
    </source>
</evidence>
<evidence type="ECO:0000313" key="15">
    <source>
        <dbReference type="Proteomes" id="UP000759537"/>
    </source>
</evidence>
<feature type="compositionally biased region" description="Pro residues" evidence="11">
    <location>
        <begin position="420"/>
        <end position="430"/>
    </location>
</feature>
<comment type="subunit">
    <text evidence="10">Component of the SRB8-11 complex, which itself associates with the Mediator complex.</text>
</comment>
<feature type="region of interest" description="Disordered" evidence="11">
    <location>
        <begin position="562"/>
        <end position="596"/>
    </location>
</feature>
<dbReference type="InterPro" id="IPR021643">
    <property type="entry name" value="Mediator_Med13_N"/>
</dbReference>
<reference evidence="14" key="2">
    <citation type="journal article" date="2020" name="Nat. Commun.">
        <title>Large-scale genome sequencing of mycorrhizal fungi provides insights into the early evolution of symbiotic traits.</title>
        <authorList>
            <person name="Miyauchi S."/>
            <person name="Kiss E."/>
            <person name="Kuo A."/>
            <person name="Drula E."/>
            <person name="Kohler A."/>
            <person name="Sanchez-Garcia M."/>
            <person name="Morin E."/>
            <person name="Andreopoulos B."/>
            <person name="Barry K.W."/>
            <person name="Bonito G."/>
            <person name="Buee M."/>
            <person name="Carver A."/>
            <person name="Chen C."/>
            <person name="Cichocki N."/>
            <person name="Clum A."/>
            <person name="Culley D."/>
            <person name="Crous P.W."/>
            <person name="Fauchery L."/>
            <person name="Girlanda M."/>
            <person name="Hayes R.D."/>
            <person name="Keri Z."/>
            <person name="LaButti K."/>
            <person name="Lipzen A."/>
            <person name="Lombard V."/>
            <person name="Magnuson J."/>
            <person name="Maillard F."/>
            <person name="Murat C."/>
            <person name="Nolan M."/>
            <person name="Ohm R.A."/>
            <person name="Pangilinan J."/>
            <person name="Pereira M.F."/>
            <person name="Perotto S."/>
            <person name="Peter M."/>
            <person name="Pfister S."/>
            <person name="Riley R."/>
            <person name="Sitrit Y."/>
            <person name="Stielow J.B."/>
            <person name="Szollosi G."/>
            <person name="Zifcakova L."/>
            <person name="Stursova M."/>
            <person name="Spatafora J.W."/>
            <person name="Tedersoo L."/>
            <person name="Vaario L.M."/>
            <person name="Yamada A."/>
            <person name="Yan M."/>
            <person name="Wang P."/>
            <person name="Xu J."/>
            <person name="Bruns T."/>
            <person name="Baldrian P."/>
            <person name="Vilgalys R."/>
            <person name="Dunand C."/>
            <person name="Henrissat B."/>
            <person name="Grigoriev I.V."/>
            <person name="Hibbett D."/>
            <person name="Nagy L.G."/>
            <person name="Martin F.M."/>
        </authorList>
    </citation>
    <scope>NUCLEOTIDE SEQUENCE</scope>
    <source>
        <strain evidence="14">Prilba</strain>
    </source>
</reference>
<keyword evidence="7 10" id="KW-0804">Transcription</keyword>
<feature type="compositionally biased region" description="Pro residues" evidence="11">
    <location>
        <begin position="568"/>
        <end position="580"/>
    </location>
</feature>
<feature type="compositionally biased region" description="Polar residues" evidence="11">
    <location>
        <begin position="139"/>
        <end position="162"/>
    </location>
</feature>
<accession>A0A9P5N3E3</accession>
<feature type="region of interest" description="Disordered" evidence="11">
    <location>
        <begin position="134"/>
        <end position="165"/>
    </location>
</feature>
<comment type="function">
    <text evidence="10">Component of the SRB8-11 complex. The SRB8-11 complex is a regulatory module of the Mediator complex which is itself involved in regulation of basal and activated RNA polymerase II-dependent transcription. The SRB8-11 complex may be involved in the transcriptional repression of a subset of genes regulated by Mediator. It may inhibit the association of the Mediator complex with RNA polymerase II to form the holoenzyme complex.</text>
</comment>
<dbReference type="GO" id="GO:0003713">
    <property type="term" value="F:transcription coactivator activity"/>
    <property type="evidence" value="ECO:0007669"/>
    <property type="project" value="TreeGrafter"/>
</dbReference>
<dbReference type="InterPro" id="IPR009401">
    <property type="entry name" value="Med13_C"/>
</dbReference>
<feature type="domain" description="Mediator complex subunit Med13 N-terminal" evidence="13">
    <location>
        <begin position="26"/>
        <end position="366"/>
    </location>
</feature>
<dbReference type="GO" id="GO:0045944">
    <property type="term" value="P:positive regulation of transcription by RNA polymerase II"/>
    <property type="evidence" value="ECO:0007669"/>
    <property type="project" value="TreeGrafter"/>
</dbReference>
<sequence length="1645" mass="177552">MTSRPPAISPGSSGSLVLALHPPSIDLSDRLLSSAIPLPPNASITYAAFSPTTAPTLHPDTVELARRHVLDTRKSSLLDSLLCTVHVEKGGPKLYVFSVSSSDGAHDLFNSLNTLQFDGLILAHISSFHTTEFHKSKSESSTGNPSSPLQNTSSTPQPTEHSPFSFPAENQLIPYTLFLRAVQERLINDICSVQDHDRMLCRLNGGFLIFPQHPTSGWGTGWEHHAQNRPLIHTYLHITLHHKHILVQPILRPTHYLPISPSCPLPPGTPITLLPYGTPAYFLTSYNGPTAGLTAQFDQSLVGLGCDSWVALASKPSGPPTLGANTGIHTTSRDPRFLIAWIDVQNKQGEDKGVAVIWPISLALAFLPTSSSLHASHHLTHVPDLPSQLQPSPPPPAATVPASSLTAAFAASPITSLGRSPPPPLSPTDLPPALTRRPNVLGAASHNFGSRGLTSFQFDADSSSRDDVRAIASEVSEYIEAVVKERERERERLRRERESSGSNFDASPARALSTVNTPGSVGISSPMSATLMGTTSSPPTIGLDVAVSSIAAPVPVSVPLSPGVDPLPQQPFYPSPPTNAEPPSSVETTAQPLSQPPTLVQPFDPVGSSAPTIVSSPDAVAFSAASAAVPSFDTFPGFENWPQDATPWQSTGGILDMSLDDVNMNVSMGIDSLPYNIDPIAGGGGSSGWGTGDMGMDIDATGLDSNFTDADFEFWDDGKPQQTGISTVSAPVPPPLSINNGIGLTQTAGPVLGISPQMFESSKPSAIMPSFHAPMWPPSAFADGLAPQSSVLDAAVELIPSPTKTLPSPGPATPHSISLDAAVRLKPRSPLAGGGIFDAIPFASTYRLVDGKYTAGKFALPSPPDEEDRTQSIAGLSSPQGGGWWNRYKAATDPRVGVMRKLKDIKCRTTVGGSSEASVWARGSQEWTRNVMQTPPPEEGYTQSDDSETDEGEDEDMQFDEDDDELTSPMTGPRPFTPLPSYLPLGPSLLHTHFQHGLLLGLSTPLRPSHAAPSPSVQTPGTVPVSVPTPVSPAALLGAASEKSKSLEAAAQILAKEVVESATWNDAWRANAVDCWGEHRCATEVWQVDVRCVAKALATLPGLDGPLDLQSVFTSEDGGKPTLEQLEPPFFSVAKSEAVIQVLSSALRFWDKLGLSPRAGKKDVCAFVFFEESDEARVDAADKWLQWVSSTYTRHNFGEHERGKSTSCVRDGLIPVKFETFRKTLTSFVTTNLPPTNSNYVFYIAMPSSSISISSQTLRQVFSAVKRAQKIHPGEQILFQFVPAQSVYSLKFSADRGGVFAFACSIYNRILSPVDRVMSQQTMDNTLRTRDFFLEPAFSLARPLHTKVQFVRQFPVLSQDVVDRHTLLHVGYQVSNCGKWLLACCVDQRGEAHDLTVWMLPSESPEAFIAQHLWTFAVNFAKRASVEWRIVVTKLGLMDARELEAWVQQLDRSVPSCRELPMVFVSLMCVELDKTLAFIEPQGTTKRPTSESRTSKTTSGNFMIDSSSATYHLSHSAQVDLLPPGSARDFESVQPYIADCSDATSPYEQHIWPLRTTTLIRVPGDAGLTSIAMLHLHQLHSTRSHRSSLMLSDEDTLRDVCRNYHELSVLAHSRWLKANPILPFHLGTLEIMDCALSGSLSPPEA</sequence>
<keyword evidence="8 10" id="KW-0539">Nucleus</keyword>
<feature type="region of interest" description="Disordered" evidence="11">
    <location>
        <begin position="486"/>
        <end position="519"/>
    </location>
</feature>
<name>A0A9P5N3E3_9AGAM</name>
<organism evidence="14 15">
    <name type="scientific">Russula ochroleuca</name>
    <dbReference type="NCBI Taxonomy" id="152965"/>
    <lineage>
        <taxon>Eukaryota</taxon>
        <taxon>Fungi</taxon>
        <taxon>Dikarya</taxon>
        <taxon>Basidiomycota</taxon>
        <taxon>Agaricomycotina</taxon>
        <taxon>Agaricomycetes</taxon>
        <taxon>Russulales</taxon>
        <taxon>Russulaceae</taxon>
        <taxon>Russula</taxon>
    </lineage>
</organism>
<comment type="similarity">
    <text evidence="2 10">Belongs to the Mediator complex subunit 13 family.</text>
</comment>
<evidence type="ECO:0000256" key="9">
    <source>
        <dbReference type="ARBA" id="ARBA00032008"/>
    </source>
</evidence>
<gene>
    <name evidence="14" type="ORF">DFH94DRAFT_267594</name>
</gene>
<feature type="compositionally biased region" description="Basic and acidic residues" evidence="11">
    <location>
        <begin position="486"/>
        <end position="499"/>
    </location>
</feature>
<dbReference type="Pfam" id="PF11597">
    <property type="entry name" value="Med13_N"/>
    <property type="match status" value="1"/>
</dbReference>
<dbReference type="InterPro" id="IPR051139">
    <property type="entry name" value="Mediator_complx_sub13"/>
</dbReference>
<dbReference type="OrthoDB" id="103819at2759"/>
<keyword evidence="15" id="KW-1185">Reference proteome</keyword>
<dbReference type="Pfam" id="PF06333">
    <property type="entry name" value="Med13_C"/>
    <property type="match status" value="1"/>
</dbReference>
<feature type="compositionally biased region" description="Polar residues" evidence="11">
    <location>
        <begin position="581"/>
        <end position="596"/>
    </location>
</feature>
<evidence type="ECO:0000256" key="7">
    <source>
        <dbReference type="ARBA" id="ARBA00023163"/>
    </source>
</evidence>
<protein>
    <recommendedName>
        <fullName evidence="3 10">Mediator of RNA polymerase II transcription subunit 13</fullName>
    </recommendedName>
    <alternativeName>
        <fullName evidence="9 10">Mediator complex subunit 13</fullName>
    </alternativeName>
</protein>
<keyword evidence="4 10" id="KW-0678">Repressor</keyword>
<evidence type="ECO:0000256" key="4">
    <source>
        <dbReference type="ARBA" id="ARBA00022491"/>
    </source>
</evidence>
<feature type="domain" description="Mediator complex subunit Med13 C-terminal" evidence="12">
    <location>
        <begin position="1335"/>
        <end position="1629"/>
    </location>
</feature>
<reference evidence="14" key="1">
    <citation type="submission" date="2019-10" db="EMBL/GenBank/DDBJ databases">
        <authorList>
            <consortium name="DOE Joint Genome Institute"/>
            <person name="Kuo A."/>
            <person name="Miyauchi S."/>
            <person name="Kiss E."/>
            <person name="Drula E."/>
            <person name="Kohler A."/>
            <person name="Sanchez-Garcia M."/>
            <person name="Andreopoulos B."/>
            <person name="Barry K.W."/>
            <person name="Bonito G."/>
            <person name="Buee M."/>
            <person name="Carver A."/>
            <person name="Chen C."/>
            <person name="Cichocki N."/>
            <person name="Clum A."/>
            <person name="Culley D."/>
            <person name="Crous P.W."/>
            <person name="Fauchery L."/>
            <person name="Girlanda M."/>
            <person name="Hayes R."/>
            <person name="Keri Z."/>
            <person name="LaButti K."/>
            <person name="Lipzen A."/>
            <person name="Lombard V."/>
            <person name="Magnuson J."/>
            <person name="Maillard F."/>
            <person name="Morin E."/>
            <person name="Murat C."/>
            <person name="Nolan M."/>
            <person name="Ohm R."/>
            <person name="Pangilinan J."/>
            <person name="Pereira M."/>
            <person name="Perotto S."/>
            <person name="Peter M."/>
            <person name="Riley R."/>
            <person name="Sitrit Y."/>
            <person name="Stielow B."/>
            <person name="Szollosi G."/>
            <person name="Zifcakova L."/>
            <person name="Stursova M."/>
            <person name="Spatafora J.W."/>
            <person name="Tedersoo L."/>
            <person name="Vaario L.-M."/>
            <person name="Yamada A."/>
            <person name="Yan M."/>
            <person name="Wang P."/>
            <person name="Xu J."/>
            <person name="Bruns T."/>
            <person name="Baldrian P."/>
            <person name="Vilgalys R."/>
            <person name="Henrissat B."/>
            <person name="Grigoriev I.V."/>
            <person name="Hibbett D."/>
            <person name="Nagy L.G."/>
            <person name="Martin F.M."/>
        </authorList>
    </citation>
    <scope>NUCLEOTIDE SEQUENCE</scope>
    <source>
        <strain evidence="14">Prilba</strain>
    </source>
</reference>
<proteinExistence type="inferred from homology"/>
<feature type="region of interest" description="Disordered" evidence="11">
    <location>
        <begin position="914"/>
        <end position="971"/>
    </location>
</feature>
<evidence type="ECO:0000256" key="10">
    <source>
        <dbReference type="RuleBase" id="RU364134"/>
    </source>
</evidence>
<dbReference type="PANTHER" id="PTHR48249:SF3">
    <property type="entry name" value="MEDIATOR OF RNA POLYMERASE II TRANSCRIPTION SUBUNIT 13"/>
    <property type="match status" value="1"/>
</dbReference>
<evidence type="ECO:0000256" key="5">
    <source>
        <dbReference type="ARBA" id="ARBA00023015"/>
    </source>
</evidence>
<evidence type="ECO:0000256" key="3">
    <source>
        <dbReference type="ARBA" id="ARBA00019618"/>
    </source>
</evidence>
<keyword evidence="5 10" id="KW-0805">Transcription regulation</keyword>
<evidence type="ECO:0000256" key="6">
    <source>
        <dbReference type="ARBA" id="ARBA00023159"/>
    </source>
</evidence>
<dbReference type="GO" id="GO:0016592">
    <property type="term" value="C:mediator complex"/>
    <property type="evidence" value="ECO:0007669"/>
    <property type="project" value="InterPro"/>
</dbReference>
<evidence type="ECO:0000313" key="14">
    <source>
        <dbReference type="EMBL" id="KAF8485213.1"/>
    </source>
</evidence>
<feature type="compositionally biased region" description="Acidic residues" evidence="11">
    <location>
        <begin position="945"/>
        <end position="966"/>
    </location>
</feature>
<evidence type="ECO:0000256" key="11">
    <source>
        <dbReference type="SAM" id="MobiDB-lite"/>
    </source>
</evidence>
<evidence type="ECO:0000256" key="1">
    <source>
        <dbReference type="ARBA" id="ARBA00004123"/>
    </source>
</evidence>
<dbReference type="EMBL" id="WHVB01000003">
    <property type="protein sequence ID" value="KAF8485213.1"/>
    <property type="molecule type" value="Genomic_DNA"/>
</dbReference>
<dbReference type="PANTHER" id="PTHR48249">
    <property type="entry name" value="MEDIATOR OF RNA POLYMERASE II TRANSCRIPTION SUBUNIT 13"/>
    <property type="match status" value="1"/>
</dbReference>
<evidence type="ECO:0000259" key="13">
    <source>
        <dbReference type="Pfam" id="PF11597"/>
    </source>
</evidence>
<feature type="region of interest" description="Disordered" evidence="11">
    <location>
        <begin position="414"/>
        <end position="437"/>
    </location>
</feature>
<evidence type="ECO:0000256" key="8">
    <source>
        <dbReference type="ARBA" id="ARBA00023242"/>
    </source>
</evidence>
<keyword evidence="6 10" id="KW-0010">Activator</keyword>
<comment type="subcellular location">
    <subcellularLocation>
        <location evidence="1 10">Nucleus</location>
    </subcellularLocation>
</comment>